<accession>A0A0A9F8D4</accession>
<organism evidence="1">
    <name type="scientific">Arundo donax</name>
    <name type="common">Giant reed</name>
    <name type="synonym">Donax arundinaceus</name>
    <dbReference type="NCBI Taxonomy" id="35708"/>
    <lineage>
        <taxon>Eukaryota</taxon>
        <taxon>Viridiplantae</taxon>
        <taxon>Streptophyta</taxon>
        <taxon>Embryophyta</taxon>
        <taxon>Tracheophyta</taxon>
        <taxon>Spermatophyta</taxon>
        <taxon>Magnoliopsida</taxon>
        <taxon>Liliopsida</taxon>
        <taxon>Poales</taxon>
        <taxon>Poaceae</taxon>
        <taxon>PACMAD clade</taxon>
        <taxon>Arundinoideae</taxon>
        <taxon>Arundineae</taxon>
        <taxon>Arundo</taxon>
    </lineage>
</organism>
<proteinExistence type="predicted"/>
<protein>
    <submittedName>
        <fullName evidence="1">Uncharacterized protein</fullName>
    </submittedName>
</protein>
<name>A0A0A9F8D4_ARUDO</name>
<dbReference type="AlphaFoldDB" id="A0A0A9F8D4"/>
<reference evidence="1" key="2">
    <citation type="journal article" date="2015" name="Data Brief">
        <title>Shoot transcriptome of the giant reed, Arundo donax.</title>
        <authorList>
            <person name="Barrero R.A."/>
            <person name="Guerrero F.D."/>
            <person name="Moolhuijzen P."/>
            <person name="Goolsby J.A."/>
            <person name="Tidwell J."/>
            <person name="Bellgard S.E."/>
            <person name="Bellgard M.I."/>
        </authorList>
    </citation>
    <scope>NUCLEOTIDE SEQUENCE</scope>
    <source>
        <tissue evidence="1">Shoot tissue taken approximately 20 cm above the soil surface</tissue>
    </source>
</reference>
<reference evidence="1" key="1">
    <citation type="submission" date="2014-09" db="EMBL/GenBank/DDBJ databases">
        <authorList>
            <person name="Magalhaes I.L.F."/>
            <person name="Oliveira U."/>
            <person name="Santos F.R."/>
            <person name="Vidigal T.H.D.A."/>
            <person name="Brescovit A.D."/>
            <person name="Santos A.J."/>
        </authorList>
    </citation>
    <scope>NUCLEOTIDE SEQUENCE</scope>
    <source>
        <tissue evidence="1">Shoot tissue taken approximately 20 cm above the soil surface</tissue>
    </source>
</reference>
<dbReference type="EMBL" id="GBRH01193383">
    <property type="protein sequence ID" value="JAE04513.1"/>
    <property type="molecule type" value="Transcribed_RNA"/>
</dbReference>
<sequence>MRVARCAVFLVRNGPRVRMRVASRVYAIRIPVAAKCLARFEISYVLFRFE</sequence>
<evidence type="ECO:0000313" key="1">
    <source>
        <dbReference type="EMBL" id="JAE04513.1"/>
    </source>
</evidence>